<keyword evidence="3" id="KW-1185">Reference proteome</keyword>
<comment type="caution">
    <text evidence="2">The sequence shown here is derived from an EMBL/GenBank/DDBJ whole genome shotgun (WGS) entry which is preliminary data.</text>
</comment>
<protein>
    <submittedName>
        <fullName evidence="2">Uncharacterized protein</fullName>
    </submittedName>
</protein>
<dbReference type="OrthoDB" id="10364177at2759"/>
<dbReference type="EMBL" id="BMAO01030301">
    <property type="protein sequence ID" value="GFQ67088.1"/>
    <property type="molecule type" value="Genomic_DNA"/>
</dbReference>
<evidence type="ECO:0000313" key="3">
    <source>
        <dbReference type="Proteomes" id="UP000887116"/>
    </source>
</evidence>
<evidence type="ECO:0000256" key="1">
    <source>
        <dbReference type="SAM" id="MobiDB-lite"/>
    </source>
</evidence>
<organism evidence="2 3">
    <name type="scientific">Trichonephila clavata</name>
    <name type="common">Joro spider</name>
    <name type="synonym">Nephila clavata</name>
    <dbReference type="NCBI Taxonomy" id="2740835"/>
    <lineage>
        <taxon>Eukaryota</taxon>
        <taxon>Metazoa</taxon>
        <taxon>Ecdysozoa</taxon>
        <taxon>Arthropoda</taxon>
        <taxon>Chelicerata</taxon>
        <taxon>Arachnida</taxon>
        <taxon>Araneae</taxon>
        <taxon>Araneomorphae</taxon>
        <taxon>Entelegynae</taxon>
        <taxon>Araneoidea</taxon>
        <taxon>Nephilidae</taxon>
        <taxon>Trichonephila</taxon>
    </lineage>
</organism>
<proteinExistence type="predicted"/>
<feature type="region of interest" description="Disordered" evidence="1">
    <location>
        <begin position="1"/>
        <end position="35"/>
    </location>
</feature>
<name>A0A8X6EZV8_TRICU</name>
<gene>
    <name evidence="2" type="ORF">TNCT_174831</name>
</gene>
<evidence type="ECO:0000313" key="2">
    <source>
        <dbReference type="EMBL" id="GFQ67088.1"/>
    </source>
</evidence>
<accession>A0A8X6EZV8</accession>
<dbReference type="AlphaFoldDB" id="A0A8X6EZV8"/>
<reference evidence="2" key="1">
    <citation type="submission" date="2020-07" db="EMBL/GenBank/DDBJ databases">
        <title>Multicomponent nature underlies the extraordinary mechanical properties of spider dragline silk.</title>
        <authorList>
            <person name="Kono N."/>
            <person name="Nakamura H."/>
            <person name="Mori M."/>
            <person name="Yoshida Y."/>
            <person name="Ohtoshi R."/>
            <person name="Malay A.D."/>
            <person name="Moran D.A.P."/>
            <person name="Tomita M."/>
            <person name="Numata K."/>
            <person name="Arakawa K."/>
        </authorList>
    </citation>
    <scope>NUCLEOTIDE SEQUENCE</scope>
</reference>
<feature type="compositionally biased region" description="Basic and acidic residues" evidence="1">
    <location>
        <begin position="1"/>
        <end position="10"/>
    </location>
</feature>
<sequence length="279" mass="31397">MTRANERADHVTVTSGPPGKKKVYLQKTSSHSKNGRGQVKQVVACVLTSFHNPCALRKRNNSTGQQRTPWPMPSERWVSTPFPDPSFPTSAVPLSNGHRGMGPVLECARCLWPTCGYLWQFQIRTCTGHQPSRTSALSADLAAFRNGRGLTLLGFPASLRTPEASLPEHLFAQIGNAREITWRIFALKRKPVFWMGRIILSGRFLRKYRIQTFKTEKLCRKSVILWTNDSEIHQERELGSREKSPLNAQILHALVDLAQNFRNNFRNFSLLASGVSDSG</sequence>
<dbReference type="Proteomes" id="UP000887116">
    <property type="component" value="Unassembled WGS sequence"/>
</dbReference>